<feature type="transmembrane region" description="Helical" evidence="2">
    <location>
        <begin position="216"/>
        <end position="239"/>
    </location>
</feature>
<dbReference type="EMBL" id="JADXDR010000034">
    <property type="protein sequence ID" value="KAI7844024.1"/>
    <property type="molecule type" value="Genomic_DNA"/>
</dbReference>
<feature type="transmembrane region" description="Helical" evidence="2">
    <location>
        <begin position="452"/>
        <end position="471"/>
    </location>
</feature>
<gene>
    <name evidence="3" type="ORF">COHA_002364</name>
</gene>
<feature type="transmembrane region" description="Helical" evidence="2">
    <location>
        <begin position="76"/>
        <end position="103"/>
    </location>
</feature>
<feature type="transmembrane region" description="Helical" evidence="2">
    <location>
        <begin position="344"/>
        <end position="369"/>
    </location>
</feature>
<dbReference type="AlphaFoldDB" id="A0AAD5H4I7"/>
<keyword evidence="2" id="KW-0812">Transmembrane</keyword>
<feature type="transmembrane region" description="Helical" evidence="2">
    <location>
        <begin position="424"/>
        <end position="446"/>
    </location>
</feature>
<feature type="transmembrane region" description="Helical" evidence="2">
    <location>
        <begin position="157"/>
        <end position="175"/>
    </location>
</feature>
<dbReference type="Pfam" id="PF01554">
    <property type="entry name" value="MatE"/>
    <property type="match status" value="2"/>
</dbReference>
<dbReference type="NCBIfam" id="TIGR00797">
    <property type="entry name" value="matE"/>
    <property type="match status" value="1"/>
</dbReference>
<proteinExistence type="inferred from homology"/>
<keyword evidence="2" id="KW-1133">Transmembrane helix</keyword>
<keyword evidence="2" id="KW-0472">Membrane</keyword>
<dbReference type="InterPro" id="IPR002528">
    <property type="entry name" value="MATE_fam"/>
</dbReference>
<organism evidence="3 4">
    <name type="scientific">Chlorella ohadii</name>
    <dbReference type="NCBI Taxonomy" id="2649997"/>
    <lineage>
        <taxon>Eukaryota</taxon>
        <taxon>Viridiplantae</taxon>
        <taxon>Chlorophyta</taxon>
        <taxon>core chlorophytes</taxon>
        <taxon>Trebouxiophyceae</taxon>
        <taxon>Chlorellales</taxon>
        <taxon>Chlorellaceae</taxon>
        <taxon>Chlorella clade</taxon>
        <taxon>Chlorella</taxon>
    </lineage>
</organism>
<name>A0AAD5H4I7_9CHLO</name>
<dbReference type="GO" id="GO:0042910">
    <property type="term" value="F:xenobiotic transmembrane transporter activity"/>
    <property type="evidence" value="ECO:0007669"/>
    <property type="project" value="InterPro"/>
</dbReference>
<sequence length="500" mass="53290">MTVGSSSSSKLSDEEQPLLEVECEDSAALAPHPTLLQEVVKQGRISAPLSIGLVANYLLSVISLSFVGHLGTAELAAAALATTLYSMSAKIMLAGMLGALDTYSSQAVGARNYGALGSMFKQAVFFLLLHTVPIAIVFASLPALLKRLGQAEEVTRLLGPYLLALLPAVWVDAFYRPFNRILVAQHVTMPQMWISCLVALQHVGATYVFIHPLRMGYVGAAWATTWSSLLATLLVAAYVRASNLHLRVWATPNGVRFQPWRPYIKLSYSACAMRAIESWSLSLCSVAAGWLPNPQASLAAMAVAFSLYGMAQMVFASLGMAACTRVGNGLGAGSALLAKLSARAAVITVPPLWVSLAVVLVVPRLQYLVISVFTSDTGDSVLVGHCRHLLLILAVLLLFDMAQNGGCAVLSGIAIGAGKQTRGFTINAVAHWGFGLPTALLLGFYFKLGVEGLYAGVVLGPLVQWICYTWLVSRMDWEAEAVKAHRHMLEVAESTSGAGI</sequence>
<dbReference type="PANTHER" id="PTHR11206">
    <property type="entry name" value="MULTIDRUG RESISTANCE PROTEIN"/>
    <property type="match status" value="1"/>
</dbReference>
<feature type="transmembrane region" description="Helical" evidence="2">
    <location>
        <begin position="124"/>
        <end position="145"/>
    </location>
</feature>
<comment type="similarity">
    <text evidence="1 2">Belongs to the multi antimicrobial extrusion (MATE) (TC 2.A.66.1) family.</text>
</comment>
<evidence type="ECO:0000313" key="3">
    <source>
        <dbReference type="EMBL" id="KAI7844024.1"/>
    </source>
</evidence>
<evidence type="ECO:0000256" key="1">
    <source>
        <dbReference type="ARBA" id="ARBA00010199"/>
    </source>
</evidence>
<comment type="caution">
    <text evidence="3">The sequence shown here is derived from an EMBL/GenBank/DDBJ whole genome shotgun (WGS) entry which is preliminary data.</text>
</comment>
<evidence type="ECO:0000256" key="2">
    <source>
        <dbReference type="RuleBase" id="RU004914"/>
    </source>
</evidence>
<keyword evidence="4" id="KW-1185">Reference proteome</keyword>
<accession>A0AAD5H4I7</accession>
<dbReference type="Proteomes" id="UP001205105">
    <property type="component" value="Unassembled WGS sequence"/>
</dbReference>
<evidence type="ECO:0000313" key="4">
    <source>
        <dbReference type="Proteomes" id="UP001205105"/>
    </source>
</evidence>
<dbReference type="GO" id="GO:0015297">
    <property type="term" value="F:antiporter activity"/>
    <property type="evidence" value="ECO:0007669"/>
    <property type="project" value="InterPro"/>
</dbReference>
<feature type="transmembrane region" description="Helical" evidence="2">
    <location>
        <begin position="187"/>
        <end position="210"/>
    </location>
</feature>
<dbReference type="GO" id="GO:0016020">
    <property type="term" value="C:membrane"/>
    <property type="evidence" value="ECO:0007669"/>
    <property type="project" value="InterPro"/>
</dbReference>
<feature type="transmembrane region" description="Helical" evidence="2">
    <location>
        <begin position="298"/>
        <end position="323"/>
    </location>
</feature>
<reference evidence="3" key="1">
    <citation type="submission" date="2020-11" db="EMBL/GenBank/DDBJ databases">
        <title>Chlorella ohadii genome sequencing and assembly.</title>
        <authorList>
            <person name="Murik O."/>
            <person name="Treves H."/>
            <person name="Kedem I."/>
            <person name="Shotland Y."/>
            <person name="Kaplan A."/>
        </authorList>
    </citation>
    <scope>NUCLEOTIDE SEQUENCE</scope>
    <source>
        <strain evidence="3">1</strain>
    </source>
</reference>
<feature type="transmembrane region" description="Helical" evidence="2">
    <location>
        <begin position="51"/>
        <end position="70"/>
    </location>
</feature>
<protein>
    <recommendedName>
        <fullName evidence="2">Protein DETOXIFICATION</fullName>
    </recommendedName>
    <alternativeName>
        <fullName evidence="2">Multidrug and toxic compound extrusion protein</fullName>
    </alternativeName>
</protein>
<feature type="transmembrane region" description="Helical" evidence="2">
    <location>
        <begin position="389"/>
        <end position="417"/>
    </location>
</feature>